<organism evidence="1 2">
    <name type="scientific">Methanococcus maripaludis</name>
    <name type="common">Methanococcus deltae</name>
    <dbReference type="NCBI Taxonomy" id="39152"/>
    <lineage>
        <taxon>Archaea</taxon>
        <taxon>Methanobacteriati</taxon>
        <taxon>Methanobacteriota</taxon>
        <taxon>Methanomada group</taxon>
        <taxon>Methanococci</taxon>
        <taxon>Methanococcales</taxon>
        <taxon>Methanococcaceae</taxon>
        <taxon>Methanococcus</taxon>
    </lineage>
</organism>
<dbReference type="Proteomes" id="UP000239462">
    <property type="component" value="Chromosome"/>
</dbReference>
<reference evidence="2" key="1">
    <citation type="journal article" date="2018" name="Genome Announc.">
        <title>Complete Genome Sequence of the Methanococcus maripaludis Type Strain JJ (DSM 2067), a Model for Selenoprotein Synthesis in Archaea.</title>
        <authorList>
            <person name="Poehlein A."/>
            <person name="Heym D."/>
            <person name="Quitzke V."/>
            <person name="Fersch J."/>
            <person name="Daniel R."/>
            <person name="Rother M."/>
        </authorList>
    </citation>
    <scope>NUCLEOTIDE SEQUENCE [LARGE SCALE GENOMIC DNA]</scope>
    <source>
        <strain evidence="2">DSM 2067</strain>
    </source>
</reference>
<accession>A0A2L1CAL5</accession>
<dbReference type="Gene3D" id="3.40.50.450">
    <property type="match status" value="1"/>
</dbReference>
<dbReference type="RefSeq" id="WP_104837533.1">
    <property type="nucleotide sequence ID" value="NZ_CP026606.1"/>
</dbReference>
<gene>
    <name evidence="1" type="ORF">MMJJ_04990</name>
</gene>
<proteinExistence type="predicted"/>
<dbReference type="KEGG" id="mmad:MMJJ_04990"/>
<name>A0A2L1CAL5_METMI</name>
<evidence type="ECO:0000313" key="2">
    <source>
        <dbReference type="Proteomes" id="UP000239462"/>
    </source>
</evidence>
<dbReference type="AlphaFoldDB" id="A0A2L1CAL5"/>
<protein>
    <submittedName>
        <fullName evidence="1">Uncharacterized protein</fullName>
    </submittedName>
</protein>
<sequence>MEMKNLQDLLMEKIYLEYINGKKTLSQSEFKYLGVDNDDIYIALKDLCYENKIDLKAQRTTMGVYYFTELTANGIKSVENPKFTKKQVEKAKKIINENSALVMNSKYQTHQNNIKILLDEFENDPVLRHIMLKLKIIDYDFDSWYSETTSTMSSMVASARYELPSNKDKRLSLLYKFLKAISEGKLKAYNFSLMALSGDKNLDTLTDVFNEQIFVHFYNGILSKLEIILEEIEITGVNVENVTINSNIQNSIFKNNEFSLNNKLVFILCPFEDVFNVVCADHIKPLMTSLDLDCMRADDIFDTKPIIEDIWKCINEARIIIADLTHRNPNVFYELGLAHALGKEVITITQNIADIPFDVRHMRIIEYSYTPRGVEKLQNDLKKTIETILNRT</sequence>
<dbReference type="EMBL" id="CP026606">
    <property type="protein sequence ID" value="AVB75916.1"/>
    <property type="molecule type" value="Genomic_DNA"/>
</dbReference>
<evidence type="ECO:0000313" key="1">
    <source>
        <dbReference type="EMBL" id="AVB75916.1"/>
    </source>
</evidence>
<dbReference type="GeneID" id="36101589"/>
<dbReference type="SUPFAM" id="SSF52309">
    <property type="entry name" value="N-(deoxy)ribosyltransferase-like"/>
    <property type="match status" value="1"/>
</dbReference>